<sequence>MLISFRLPRPLLDELDRLVEDGIYRSRSCAIRRAIELLLARYRVADSAIH</sequence>
<reference evidence="2 3" key="1">
    <citation type="journal article" date="2011" name="J. Bacteriol.">
        <title>Complete genome sequence of the thermoacidophilic crenarchaeon Thermoproteus uzoniensis 768-20.</title>
        <authorList>
            <person name="Mardanov A.V."/>
            <person name="Gumerov V.M."/>
            <person name="Beletsky A.V."/>
            <person name="Prokofeva M.I."/>
            <person name="Bonch-Osmolovskaya E.A."/>
            <person name="Ravin N.V."/>
            <person name="Skryabin K.G."/>
        </authorList>
    </citation>
    <scope>NUCLEOTIDE SEQUENCE [LARGE SCALE GENOMIC DNA]</scope>
    <source>
        <strain evidence="2 3">768-20</strain>
    </source>
</reference>
<dbReference type="Pfam" id="PF01402">
    <property type="entry name" value="RHH_1"/>
    <property type="match status" value="1"/>
</dbReference>
<evidence type="ECO:0000259" key="1">
    <source>
        <dbReference type="Pfam" id="PF01402"/>
    </source>
</evidence>
<feature type="domain" description="Ribbon-helix-helix protein CopG" evidence="1">
    <location>
        <begin position="2"/>
        <end position="42"/>
    </location>
</feature>
<dbReference type="HOGENOM" id="CLU_202919_1_0_2"/>
<dbReference type="InterPro" id="IPR002145">
    <property type="entry name" value="CopG"/>
</dbReference>
<reference key="2">
    <citation type="submission" date="2011-03" db="EMBL/GenBank/DDBJ databases">
        <title>Complete genome sequence of the thermoacidophilic crenarchaeon Thermoproteus uzoniensis 768-20.</title>
        <authorList>
            <person name="Mardanov A.V."/>
            <person name="Gumerov V.M."/>
            <person name="Beletsky A.V."/>
            <person name="Prokofeva M.I."/>
            <person name="Bonch-Osmolovskaya E.A."/>
            <person name="Ravin N.V."/>
            <person name="Skryabin K.G."/>
        </authorList>
    </citation>
    <scope>NUCLEOTIDE SEQUENCE</scope>
    <source>
        <strain>768-20</strain>
    </source>
</reference>
<dbReference type="eggNOG" id="arCOG01009">
    <property type="taxonomic scope" value="Archaea"/>
</dbReference>
<dbReference type="InterPro" id="IPR013321">
    <property type="entry name" value="Arc_rbn_hlx_hlx"/>
</dbReference>
<dbReference type="STRING" id="999630.TUZN_0756"/>
<organism evidence="2 3">
    <name type="scientific">Thermoproteus uzoniensis (strain 768-20)</name>
    <dbReference type="NCBI Taxonomy" id="999630"/>
    <lineage>
        <taxon>Archaea</taxon>
        <taxon>Thermoproteota</taxon>
        <taxon>Thermoprotei</taxon>
        <taxon>Thermoproteales</taxon>
        <taxon>Thermoproteaceae</taxon>
        <taxon>Thermoproteus</taxon>
    </lineage>
</organism>
<dbReference type="AlphaFoldDB" id="F2L4Z6"/>
<dbReference type="Gene3D" id="1.10.1220.10">
    <property type="entry name" value="Met repressor-like"/>
    <property type="match status" value="1"/>
</dbReference>
<dbReference type="InterPro" id="IPR010985">
    <property type="entry name" value="Ribbon_hlx_hlx"/>
</dbReference>
<dbReference type="SUPFAM" id="SSF47598">
    <property type="entry name" value="Ribbon-helix-helix"/>
    <property type="match status" value="1"/>
</dbReference>
<dbReference type="Proteomes" id="UP000008138">
    <property type="component" value="Chromosome"/>
</dbReference>
<name>F2L4Z6_THEU7</name>
<dbReference type="GO" id="GO:0006355">
    <property type="term" value="P:regulation of DNA-templated transcription"/>
    <property type="evidence" value="ECO:0007669"/>
    <property type="project" value="InterPro"/>
</dbReference>
<gene>
    <name evidence="2" type="ordered locus">TUZN_0756</name>
</gene>
<dbReference type="EMBL" id="CP002590">
    <property type="protein sequence ID" value="AEA12245.1"/>
    <property type="molecule type" value="Genomic_DNA"/>
</dbReference>
<evidence type="ECO:0000313" key="2">
    <source>
        <dbReference type="EMBL" id="AEA12245.1"/>
    </source>
</evidence>
<dbReference type="CDD" id="cd22231">
    <property type="entry name" value="RHH_NikR_HicB-like"/>
    <property type="match status" value="1"/>
</dbReference>
<protein>
    <submittedName>
        <fullName evidence="2">CopG family transcriptional regulator</fullName>
    </submittedName>
</protein>
<evidence type="ECO:0000313" key="3">
    <source>
        <dbReference type="Proteomes" id="UP000008138"/>
    </source>
</evidence>
<accession>F2L4Z6</accession>
<keyword evidence="3" id="KW-1185">Reference proteome</keyword>
<dbReference type="KEGG" id="tuz:TUZN_0756"/>
<proteinExistence type="predicted"/>